<comment type="caution">
    <text evidence="2">The sequence shown here is derived from an EMBL/GenBank/DDBJ whole genome shotgun (WGS) entry which is preliminary data.</text>
</comment>
<dbReference type="EMBL" id="CAMXCT030003423">
    <property type="protein sequence ID" value="CAL4791678.1"/>
    <property type="molecule type" value="Genomic_DNA"/>
</dbReference>
<dbReference type="EMBL" id="CAMXCT020003423">
    <property type="protein sequence ID" value="CAL1157741.1"/>
    <property type="molecule type" value="Genomic_DNA"/>
</dbReference>
<gene>
    <name evidence="2" type="ORF">C1SCF055_LOCUS30154</name>
</gene>
<protein>
    <submittedName>
        <fullName evidence="2">Uncharacterized protein</fullName>
    </submittedName>
</protein>
<evidence type="ECO:0000256" key="1">
    <source>
        <dbReference type="SAM" id="SignalP"/>
    </source>
</evidence>
<accession>A0A9P1D9B2</accession>
<organism evidence="2">
    <name type="scientific">Cladocopium goreaui</name>
    <dbReference type="NCBI Taxonomy" id="2562237"/>
    <lineage>
        <taxon>Eukaryota</taxon>
        <taxon>Sar</taxon>
        <taxon>Alveolata</taxon>
        <taxon>Dinophyceae</taxon>
        <taxon>Suessiales</taxon>
        <taxon>Symbiodiniaceae</taxon>
        <taxon>Cladocopium</taxon>
    </lineage>
</organism>
<sequence>MAFFPTLLSAATFCALAQLKEFDVTGALDDERCDGDDDASCESLKMLQRRANRSSEANNPTGRHSSSVLCSEMPTCGALNLKGYCCPSAAGVSLDCCYNQRHQQIRECLQVGRQALENCPAHVDAADMRPEDVEAVCQESCQKELLPLSVECGVDNFARTFKVLCAHPETTATVLRKMRQQDTCVNAHLKTSSTCPPHIRIVTEILKNQNPKDTQILCSDDCYPDMARIFDNCTADELQNKLSSLCSDQDLTASMAKGKHLERVKEDFLYEDLDLMRMLS</sequence>
<feature type="signal peptide" evidence="1">
    <location>
        <begin position="1"/>
        <end position="17"/>
    </location>
</feature>
<proteinExistence type="predicted"/>
<reference evidence="2" key="1">
    <citation type="submission" date="2022-10" db="EMBL/GenBank/DDBJ databases">
        <authorList>
            <person name="Chen Y."/>
            <person name="Dougan E. K."/>
            <person name="Chan C."/>
            <person name="Rhodes N."/>
            <person name="Thang M."/>
        </authorList>
    </citation>
    <scope>NUCLEOTIDE SEQUENCE</scope>
</reference>
<feature type="chain" id="PRO_5043271192" evidence="1">
    <location>
        <begin position="18"/>
        <end position="280"/>
    </location>
</feature>
<evidence type="ECO:0000313" key="2">
    <source>
        <dbReference type="EMBL" id="CAI4004366.1"/>
    </source>
</evidence>
<reference evidence="3 4" key="2">
    <citation type="submission" date="2024-05" db="EMBL/GenBank/DDBJ databases">
        <authorList>
            <person name="Chen Y."/>
            <person name="Shah S."/>
            <person name="Dougan E. K."/>
            <person name="Thang M."/>
            <person name="Chan C."/>
        </authorList>
    </citation>
    <scope>NUCLEOTIDE SEQUENCE [LARGE SCALE GENOMIC DNA]</scope>
</reference>
<dbReference type="Proteomes" id="UP001152797">
    <property type="component" value="Unassembled WGS sequence"/>
</dbReference>
<evidence type="ECO:0000313" key="3">
    <source>
        <dbReference type="EMBL" id="CAL4791678.1"/>
    </source>
</evidence>
<dbReference type="AlphaFoldDB" id="A0A9P1D9B2"/>
<keyword evidence="4" id="KW-1185">Reference proteome</keyword>
<name>A0A9P1D9B2_9DINO</name>
<evidence type="ECO:0000313" key="4">
    <source>
        <dbReference type="Proteomes" id="UP001152797"/>
    </source>
</evidence>
<keyword evidence="1" id="KW-0732">Signal</keyword>
<dbReference type="EMBL" id="CAMXCT010003423">
    <property type="protein sequence ID" value="CAI4004366.1"/>
    <property type="molecule type" value="Genomic_DNA"/>
</dbReference>